<dbReference type="GO" id="GO:0070626">
    <property type="term" value="F:(S)-2-(5-amino-1-(5-phospho-D-ribosyl)imidazole-4-carboxamido) succinate lyase (fumarate-forming) activity"/>
    <property type="evidence" value="ECO:0007669"/>
    <property type="project" value="TreeGrafter"/>
</dbReference>
<dbReference type="GO" id="GO:0004018">
    <property type="term" value="F:N6-(1,2-dicarboxyethyl)AMP AMP-lyase (fumarate-forming) activity"/>
    <property type="evidence" value="ECO:0007669"/>
    <property type="project" value="TreeGrafter"/>
</dbReference>
<dbReference type="PANTHER" id="PTHR43172">
    <property type="entry name" value="ADENYLOSUCCINATE LYASE"/>
    <property type="match status" value="1"/>
</dbReference>
<evidence type="ECO:0008006" key="4">
    <source>
        <dbReference type="Google" id="ProtNLM"/>
    </source>
</evidence>
<dbReference type="EMBL" id="JABBWM010000037">
    <property type="protein sequence ID" value="KAG2105799.1"/>
    <property type="molecule type" value="Genomic_DNA"/>
</dbReference>
<comment type="caution">
    <text evidence="2">The sequence shown here is derived from an EMBL/GenBank/DDBJ whole genome shotgun (WGS) entry which is preliminary data.</text>
</comment>
<proteinExistence type="predicted"/>
<keyword evidence="1" id="KW-0456">Lyase</keyword>
<dbReference type="GO" id="GO:0005829">
    <property type="term" value="C:cytosol"/>
    <property type="evidence" value="ECO:0007669"/>
    <property type="project" value="TreeGrafter"/>
</dbReference>
<evidence type="ECO:0000313" key="2">
    <source>
        <dbReference type="EMBL" id="KAG2105799.1"/>
    </source>
</evidence>
<protein>
    <recommendedName>
        <fullName evidence="4">Adenylosuccinate lyase</fullName>
    </recommendedName>
</protein>
<dbReference type="PANTHER" id="PTHR43172:SF1">
    <property type="entry name" value="ADENYLOSUCCINATE LYASE"/>
    <property type="match status" value="1"/>
</dbReference>
<dbReference type="AlphaFoldDB" id="A0A9P7JSP4"/>
<dbReference type="InterPro" id="IPR024083">
    <property type="entry name" value="Fumarase/histidase_N"/>
</dbReference>
<dbReference type="OrthoDB" id="3251487at2759"/>
<dbReference type="Proteomes" id="UP000823399">
    <property type="component" value="Unassembled WGS sequence"/>
</dbReference>
<dbReference type="RefSeq" id="XP_041291355.1">
    <property type="nucleotide sequence ID" value="XM_041437762.1"/>
</dbReference>
<name>A0A9P7JSP4_9AGAM</name>
<dbReference type="GeneID" id="64700021"/>
<accession>A0A9P7JSP4</accession>
<keyword evidence="3" id="KW-1185">Reference proteome</keyword>
<organism evidence="2 3">
    <name type="scientific">Suillus discolor</name>
    <dbReference type="NCBI Taxonomy" id="1912936"/>
    <lineage>
        <taxon>Eukaryota</taxon>
        <taxon>Fungi</taxon>
        <taxon>Dikarya</taxon>
        <taxon>Basidiomycota</taxon>
        <taxon>Agaricomycotina</taxon>
        <taxon>Agaricomycetes</taxon>
        <taxon>Agaricomycetidae</taxon>
        <taxon>Boletales</taxon>
        <taxon>Suillineae</taxon>
        <taxon>Suillaceae</taxon>
        <taxon>Suillus</taxon>
    </lineage>
</organism>
<evidence type="ECO:0000313" key="3">
    <source>
        <dbReference type="Proteomes" id="UP000823399"/>
    </source>
</evidence>
<evidence type="ECO:0000256" key="1">
    <source>
        <dbReference type="ARBA" id="ARBA00023239"/>
    </source>
</evidence>
<dbReference type="GO" id="GO:0044208">
    <property type="term" value="P:'de novo' AMP biosynthetic process"/>
    <property type="evidence" value="ECO:0007669"/>
    <property type="project" value="TreeGrafter"/>
</dbReference>
<reference evidence="2" key="1">
    <citation type="journal article" date="2020" name="New Phytol.">
        <title>Comparative genomics reveals dynamic genome evolution in host specialist ectomycorrhizal fungi.</title>
        <authorList>
            <person name="Lofgren L.A."/>
            <person name="Nguyen N.H."/>
            <person name="Vilgalys R."/>
            <person name="Ruytinx J."/>
            <person name="Liao H.L."/>
            <person name="Branco S."/>
            <person name="Kuo A."/>
            <person name="LaButti K."/>
            <person name="Lipzen A."/>
            <person name="Andreopoulos W."/>
            <person name="Pangilinan J."/>
            <person name="Riley R."/>
            <person name="Hundley H."/>
            <person name="Na H."/>
            <person name="Barry K."/>
            <person name="Grigoriev I.V."/>
            <person name="Stajich J.E."/>
            <person name="Kennedy P.G."/>
        </authorList>
    </citation>
    <scope>NUCLEOTIDE SEQUENCE</scope>
    <source>
        <strain evidence="2">FC423</strain>
    </source>
</reference>
<sequence length="80" mass="9097">MAHLFSPAHRFKTWRELWLNLAIAEKQLGLPIPDEALEQMKSNLSTAYAWIHAFPTSTAYNCGQTRYSVDPGSSMGFEEH</sequence>
<dbReference type="Gene3D" id="1.10.275.10">
    <property type="entry name" value="Fumarase/aspartase (N-terminal domain)"/>
    <property type="match status" value="1"/>
</dbReference>
<gene>
    <name evidence="2" type="ORF">F5147DRAFT_701964</name>
</gene>